<gene>
    <name evidence="4" type="ORF">DNH61_02590</name>
</gene>
<dbReference type="AlphaFoldDB" id="A0A2W1LDV6"/>
<sequence length="141" mass="16301">MSTMHEIREMVIEDYPSLIELWNRTEGLAIGEADSEEAIDHYLQRNPGMSFVCADENKIIGTVMCGHDGRRGYLYHVAVDQDYRGRNLAQELVKRSLSRLSEEGIHRCHILVIADNEIGKHFWTKTGWNRRDGILLYSHET</sequence>
<proteinExistence type="predicted"/>
<keyword evidence="2" id="KW-0012">Acyltransferase</keyword>
<dbReference type="PANTHER" id="PTHR43877">
    <property type="entry name" value="AMINOALKYLPHOSPHONATE N-ACETYLTRANSFERASE-RELATED-RELATED"/>
    <property type="match status" value="1"/>
</dbReference>
<name>A0A2W1LDV6_9BACL</name>
<dbReference type="PANTHER" id="PTHR43877:SF1">
    <property type="entry name" value="ACETYLTRANSFERASE"/>
    <property type="match status" value="1"/>
</dbReference>
<feature type="domain" description="N-acetyltransferase" evidence="3">
    <location>
        <begin position="5"/>
        <end position="141"/>
    </location>
</feature>
<dbReference type="InterPro" id="IPR050832">
    <property type="entry name" value="Bact_Acetyltransf"/>
</dbReference>
<comment type="caution">
    <text evidence="4">The sequence shown here is derived from an EMBL/GenBank/DDBJ whole genome shotgun (WGS) entry which is preliminary data.</text>
</comment>
<dbReference type="CDD" id="cd04301">
    <property type="entry name" value="NAT_SF"/>
    <property type="match status" value="1"/>
</dbReference>
<keyword evidence="1 4" id="KW-0808">Transferase</keyword>
<accession>A0A2W1LDV6</accession>
<reference evidence="4 5" key="1">
    <citation type="submission" date="2018-06" db="EMBL/GenBank/DDBJ databases">
        <title>Paenibacillus imtechensis sp. nov.</title>
        <authorList>
            <person name="Pinnaka A.K."/>
            <person name="Singh H."/>
            <person name="Kaur M."/>
        </authorList>
    </citation>
    <scope>NUCLEOTIDE SEQUENCE [LARGE SCALE GENOMIC DNA]</scope>
    <source>
        <strain evidence="4 5">SMB1</strain>
    </source>
</reference>
<dbReference type="InterPro" id="IPR000182">
    <property type="entry name" value="GNAT_dom"/>
</dbReference>
<evidence type="ECO:0000259" key="3">
    <source>
        <dbReference type="PROSITE" id="PS51186"/>
    </source>
</evidence>
<organism evidence="4 5">
    <name type="scientific">Paenibacillus sambharensis</name>
    <dbReference type="NCBI Taxonomy" id="1803190"/>
    <lineage>
        <taxon>Bacteria</taxon>
        <taxon>Bacillati</taxon>
        <taxon>Bacillota</taxon>
        <taxon>Bacilli</taxon>
        <taxon>Bacillales</taxon>
        <taxon>Paenibacillaceae</taxon>
        <taxon>Paenibacillus</taxon>
    </lineage>
</organism>
<dbReference type="SUPFAM" id="SSF55729">
    <property type="entry name" value="Acyl-CoA N-acyltransferases (Nat)"/>
    <property type="match status" value="1"/>
</dbReference>
<dbReference type="Pfam" id="PF00583">
    <property type="entry name" value="Acetyltransf_1"/>
    <property type="match status" value="1"/>
</dbReference>
<evidence type="ECO:0000313" key="5">
    <source>
        <dbReference type="Proteomes" id="UP000249522"/>
    </source>
</evidence>
<dbReference type="PROSITE" id="PS51186">
    <property type="entry name" value="GNAT"/>
    <property type="match status" value="1"/>
</dbReference>
<dbReference type="Gene3D" id="3.40.630.30">
    <property type="match status" value="1"/>
</dbReference>
<evidence type="ECO:0000313" key="4">
    <source>
        <dbReference type="EMBL" id="PZD97266.1"/>
    </source>
</evidence>
<dbReference type="GO" id="GO:0016747">
    <property type="term" value="F:acyltransferase activity, transferring groups other than amino-acyl groups"/>
    <property type="evidence" value="ECO:0007669"/>
    <property type="project" value="InterPro"/>
</dbReference>
<dbReference type="EMBL" id="QKRB01000028">
    <property type="protein sequence ID" value="PZD97266.1"/>
    <property type="molecule type" value="Genomic_DNA"/>
</dbReference>
<protein>
    <submittedName>
        <fullName evidence="4">GNAT family N-acetyltransferase</fullName>
    </submittedName>
</protein>
<dbReference type="InterPro" id="IPR016181">
    <property type="entry name" value="Acyl_CoA_acyltransferase"/>
</dbReference>
<evidence type="ECO:0000256" key="2">
    <source>
        <dbReference type="ARBA" id="ARBA00023315"/>
    </source>
</evidence>
<dbReference type="Proteomes" id="UP000249522">
    <property type="component" value="Unassembled WGS sequence"/>
</dbReference>
<dbReference type="OrthoDB" id="1821130at2"/>
<evidence type="ECO:0000256" key="1">
    <source>
        <dbReference type="ARBA" id="ARBA00022679"/>
    </source>
</evidence>
<keyword evidence="5" id="KW-1185">Reference proteome</keyword>